<feature type="compositionally biased region" description="Polar residues" evidence="1">
    <location>
        <begin position="132"/>
        <end position="142"/>
    </location>
</feature>
<dbReference type="EMBL" id="AWUE01015209">
    <property type="protein sequence ID" value="OMO98936.1"/>
    <property type="molecule type" value="Genomic_DNA"/>
</dbReference>
<gene>
    <name evidence="4" type="ORF">COLO4_13592</name>
</gene>
<evidence type="ECO:0000256" key="2">
    <source>
        <dbReference type="SAM" id="Phobius"/>
    </source>
</evidence>
<feature type="region of interest" description="Disordered" evidence="1">
    <location>
        <begin position="131"/>
        <end position="156"/>
    </location>
</feature>
<protein>
    <recommendedName>
        <fullName evidence="3">DUF4220 domain-containing protein</fullName>
    </recommendedName>
</protein>
<dbReference type="Pfam" id="PF13968">
    <property type="entry name" value="DUF4220"/>
    <property type="match status" value="1"/>
</dbReference>
<dbReference type="AlphaFoldDB" id="A0A1R3JVP6"/>
<feature type="transmembrane region" description="Helical" evidence="2">
    <location>
        <begin position="15"/>
        <end position="34"/>
    </location>
</feature>
<reference evidence="5" key="1">
    <citation type="submission" date="2013-09" db="EMBL/GenBank/DDBJ databases">
        <title>Corchorus olitorius genome sequencing.</title>
        <authorList>
            <person name="Alam M."/>
            <person name="Haque M.S."/>
            <person name="Islam M.S."/>
            <person name="Emdad E.M."/>
            <person name="Islam M.M."/>
            <person name="Ahmed B."/>
            <person name="Halim A."/>
            <person name="Hossen Q.M.M."/>
            <person name="Hossain M.Z."/>
            <person name="Ahmed R."/>
            <person name="Khan M.M."/>
            <person name="Islam R."/>
            <person name="Rashid M.M."/>
            <person name="Khan S.A."/>
            <person name="Rahman M.S."/>
            <person name="Alam M."/>
            <person name="Yahiya A.S."/>
            <person name="Khan M.S."/>
            <person name="Azam M.S."/>
            <person name="Haque T."/>
            <person name="Lashkar M.Z.H."/>
            <person name="Akhand A.I."/>
            <person name="Morshed G."/>
            <person name="Roy S."/>
            <person name="Uddin K.S."/>
            <person name="Rabeya T."/>
            <person name="Hossain A.S."/>
            <person name="Chowdhury A."/>
            <person name="Snigdha A.R."/>
            <person name="Mortoza M.S."/>
            <person name="Matin S.A."/>
            <person name="Hoque S.M.E."/>
            <person name="Islam M.K."/>
            <person name="Roy D.K."/>
            <person name="Haider R."/>
            <person name="Moosa M.M."/>
            <person name="Elias S.M."/>
            <person name="Hasan A.M."/>
            <person name="Jahan S."/>
            <person name="Shafiuddin M."/>
            <person name="Mahmood N."/>
            <person name="Shommy N.S."/>
        </authorList>
    </citation>
    <scope>NUCLEOTIDE SEQUENCE [LARGE SCALE GENOMIC DNA]</scope>
    <source>
        <strain evidence="5">cv. O-4</strain>
    </source>
</reference>
<evidence type="ECO:0000259" key="3">
    <source>
        <dbReference type="Pfam" id="PF13968"/>
    </source>
</evidence>
<feature type="domain" description="DUF4220" evidence="3">
    <location>
        <begin position="50"/>
        <end position="162"/>
    </location>
</feature>
<comment type="caution">
    <text evidence="4">The sequence shown here is derived from an EMBL/GenBank/DDBJ whole genome shotgun (WGS) entry which is preliminary data.</text>
</comment>
<dbReference type="OrthoDB" id="960130at2759"/>
<organism evidence="4 5">
    <name type="scientific">Corchorus olitorius</name>
    <dbReference type="NCBI Taxonomy" id="93759"/>
    <lineage>
        <taxon>Eukaryota</taxon>
        <taxon>Viridiplantae</taxon>
        <taxon>Streptophyta</taxon>
        <taxon>Embryophyta</taxon>
        <taxon>Tracheophyta</taxon>
        <taxon>Spermatophyta</taxon>
        <taxon>Magnoliopsida</taxon>
        <taxon>eudicotyledons</taxon>
        <taxon>Gunneridae</taxon>
        <taxon>Pentapetalae</taxon>
        <taxon>rosids</taxon>
        <taxon>malvids</taxon>
        <taxon>Malvales</taxon>
        <taxon>Malvaceae</taxon>
        <taxon>Grewioideae</taxon>
        <taxon>Apeibeae</taxon>
        <taxon>Corchorus</taxon>
    </lineage>
</organism>
<keyword evidence="5" id="KW-1185">Reference proteome</keyword>
<keyword evidence="2" id="KW-0472">Membrane</keyword>
<proteinExistence type="predicted"/>
<evidence type="ECO:0000313" key="4">
    <source>
        <dbReference type="EMBL" id="OMO98936.1"/>
    </source>
</evidence>
<evidence type="ECO:0000256" key="1">
    <source>
        <dbReference type="SAM" id="MobiDB-lite"/>
    </source>
</evidence>
<name>A0A1R3JVP6_9ROSI</name>
<sequence length="174" mass="20007">MEVVPPELRKIWKDWELRGLILFSLFMQLLLVLLGNRRRYIPGLWIRVKAPFLLLHLGGPDTTTAYSLEDTTLWLRRLFELLTQTTVAVYIFLMAWNDSRFSILTIPTFIAGLIKYAKRTWNLWKANKDDVSGNSNDTTHASSARGAEGNNRLNTGDQVVEVKRGSDVLRFKVL</sequence>
<accession>A0A1R3JVP6</accession>
<keyword evidence="2" id="KW-1133">Transmembrane helix</keyword>
<dbReference type="Proteomes" id="UP000187203">
    <property type="component" value="Unassembled WGS sequence"/>
</dbReference>
<dbReference type="STRING" id="93759.A0A1R3JVP6"/>
<evidence type="ECO:0000313" key="5">
    <source>
        <dbReference type="Proteomes" id="UP000187203"/>
    </source>
</evidence>
<dbReference type="InterPro" id="IPR025315">
    <property type="entry name" value="DUF4220"/>
</dbReference>
<keyword evidence="2" id="KW-0812">Transmembrane</keyword>
<dbReference type="PANTHER" id="PTHR31325">
    <property type="entry name" value="OS01G0798800 PROTEIN-RELATED"/>
    <property type="match status" value="1"/>
</dbReference>